<dbReference type="OrthoDB" id="9798288at2"/>
<dbReference type="Gene3D" id="2.60.120.10">
    <property type="entry name" value="Jelly Rolls"/>
    <property type="match status" value="1"/>
</dbReference>
<sequence>MTTPYRSPLIETLGLQPHVEGGWYRELWKASFDIPKEVLGGQYSGSRPAATSIYFLLHPDEMSDWHVVLSDELWLYHSGSPLLLTLGGTGDSPSEETQEFVLGLDIENGQQPQVLIPANVWQKAKPLGNEPVLVSCVVAPGFHYDDFTLISRDEAKSE</sequence>
<dbReference type="SUPFAM" id="SSF51182">
    <property type="entry name" value="RmlC-like cupins"/>
    <property type="match status" value="1"/>
</dbReference>
<evidence type="ECO:0000313" key="2">
    <source>
        <dbReference type="EMBL" id="TYP68340.1"/>
    </source>
</evidence>
<accession>A0A5S5BQD4</accession>
<organism evidence="2 3">
    <name type="scientific">Paenibacillus methanolicus</name>
    <dbReference type="NCBI Taxonomy" id="582686"/>
    <lineage>
        <taxon>Bacteria</taxon>
        <taxon>Bacillati</taxon>
        <taxon>Bacillota</taxon>
        <taxon>Bacilli</taxon>
        <taxon>Bacillales</taxon>
        <taxon>Paenibacillaceae</taxon>
        <taxon>Paenibacillus</taxon>
    </lineage>
</organism>
<keyword evidence="3" id="KW-1185">Reference proteome</keyword>
<dbReference type="EMBL" id="VNHS01000019">
    <property type="protein sequence ID" value="TYP68340.1"/>
    <property type="molecule type" value="Genomic_DNA"/>
</dbReference>
<name>A0A5S5BQD4_9BACL</name>
<comment type="caution">
    <text evidence="2">The sequence shown here is derived from an EMBL/GenBank/DDBJ whole genome shotgun (WGS) entry which is preliminary data.</text>
</comment>
<dbReference type="InterPro" id="IPR039935">
    <property type="entry name" value="YML079W-like"/>
</dbReference>
<dbReference type="CDD" id="cd06121">
    <property type="entry name" value="cupin_YML079wp"/>
    <property type="match status" value="1"/>
</dbReference>
<dbReference type="PANTHER" id="PTHR33387:SF3">
    <property type="entry name" value="DUF985 DOMAIN-CONTAINING PROTEIN"/>
    <property type="match status" value="1"/>
</dbReference>
<dbReference type="AlphaFoldDB" id="A0A5S5BQD4"/>
<protein>
    <recommendedName>
        <fullName evidence="1">DUF985 domain-containing protein</fullName>
    </recommendedName>
</protein>
<dbReference type="Proteomes" id="UP000323257">
    <property type="component" value="Unassembled WGS sequence"/>
</dbReference>
<reference evidence="2 3" key="1">
    <citation type="submission" date="2019-07" db="EMBL/GenBank/DDBJ databases">
        <title>Genomic Encyclopedia of Type Strains, Phase III (KMG-III): the genomes of soil and plant-associated and newly described type strains.</title>
        <authorList>
            <person name="Whitman W."/>
        </authorList>
    </citation>
    <scope>NUCLEOTIDE SEQUENCE [LARGE SCALE GENOMIC DNA]</scope>
    <source>
        <strain evidence="2 3">BL24</strain>
    </source>
</reference>
<proteinExistence type="predicted"/>
<dbReference type="Pfam" id="PF06172">
    <property type="entry name" value="Cupin_5"/>
    <property type="match status" value="1"/>
</dbReference>
<dbReference type="PANTHER" id="PTHR33387">
    <property type="entry name" value="RMLC-LIKE JELLY ROLL FOLD PROTEIN"/>
    <property type="match status" value="1"/>
</dbReference>
<dbReference type="InterPro" id="IPR009327">
    <property type="entry name" value="Cupin_DUF985"/>
</dbReference>
<feature type="domain" description="DUF985" evidence="1">
    <location>
        <begin position="9"/>
        <end position="149"/>
    </location>
</feature>
<evidence type="ECO:0000313" key="3">
    <source>
        <dbReference type="Proteomes" id="UP000323257"/>
    </source>
</evidence>
<dbReference type="InterPro" id="IPR011051">
    <property type="entry name" value="RmlC_Cupin_sf"/>
</dbReference>
<dbReference type="RefSeq" id="WP_148933404.1">
    <property type="nucleotide sequence ID" value="NZ_VNHS01000019.1"/>
</dbReference>
<evidence type="ECO:0000259" key="1">
    <source>
        <dbReference type="Pfam" id="PF06172"/>
    </source>
</evidence>
<gene>
    <name evidence="2" type="ORF">BCM02_11924</name>
</gene>
<dbReference type="InterPro" id="IPR014710">
    <property type="entry name" value="RmlC-like_jellyroll"/>
</dbReference>